<accession>A0A8S2ESZ5</accession>
<protein>
    <submittedName>
        <fullName evidence="1">Uncharacterized protein</fullName>
    </submittedName>
</protein>
<evidence type="ECO:0000313" key="1">
    <source>
        <dbReference type="EMBL" id="CAF1301628.1"/>
    </source>
</evidence>
<dbReference type="Proteomes" id="UP000682733">
    <property type="component" value="Unassembled WGS sequence"/>
</dbReference>
<dbReference type="EMBL" id="CAJOBA010041151">
    <property type="protein sequence ID" value="CAF4108006.1"/>
    <property type="molecule type" value="Genomic_DNA"/>
</dbReference>
<evidence type="ECO:0000313" key="2">
    <source>
        <dbReference type="EMBL" id="CAF4108006.1"/>
    </source>
</evidence>
<gene>
    <name evidence="1" type="ORF">OVA965_LOCUS28561</name>
    <name evidence="2" type="ORF">TMI583_LOCUS29315</name>
</gene>
<sequence length="73" mass="8544">MSVDLTIRHRLQQDTIKSVKVDKINSTLYEVYESKFPVDEYIYQIKPSKDDLPGALRIEIISRKPCIFDEITV</sequence>
<dbReference type="EMBL" id="CAJNOK010019572">
    <property type="protein sequence ID" value="CAF1301628.1"/>
    <property type="molecule type" value="Genomic_DNA"/>
</dbReference>
<organism evidence="1 3">
    <name type="scientific">Didymodactylos carnosus</name>
    <dbReference type="NCBI Taxonomy" id="1234261"/>
    <lineage>
        <taxon>Eukaryota</taxon>
        <taxon>Metazoa</taxon>
        <taxon>Spiralia</taxon>
        <taxon>Gnathifera</taxon>
        <taxon>Rotifera</taxon>
        <taxon>Eurotatoria</taxon>
        <taxon>Bdelloidea</taxon>
        <taxon>Philodinida</taxon>
        <taxon>Philodinidae</taxon>
        <taxon>Didymodactylos</taxon>
    </lineage>
</organism>
<comment type="caution">
    <text evidence="1">The sequence shown here is derived from an EMBL/GenBank/DDBJ whole genome shotgun (WGS) entry which is preliminary data.</text>
</comment>
<feature type="non-terminal residue" evidence="1">
    <location>
        <position position="73"/>
    </location>
</feature>
<reference evidence="1" key="1">
    <citation type="submission" date="2021-02" db="EMBL/GenBank/DDBJ databases">
        <authorList>
            <person name="Nowell W R."/>
        </authorList>
    </citation>
    <scope>NUCLEOTIDE SEQUENCE</scope>
</reference>
<dbReference type="Proteomes" id="UP000677228">
    <property type="component" value="Unassembled WGS sequence"/>
</dbReference>
<name>A0A8S2ESZ5_9BILA</name>
<dbReference type="AlphaFoldDB" id="A0A8S2ESZ5"/>
<proteinExistence type="predicted"/>
<evidence type="ECO:0000313" key="3">
    <source>
        <dbReference type="Proteomes" id="UP000677228"/>
    </source>
</evidence>